<reference evidence="15" key="1">
    <citation type="submission" date="2025-08" db="UniProtKB">
        <authorList>
            <consortium name="Ensembl"/>
        </authorList>
    </citation>
    <scope>IDENTIFICATION</scope>
</reference>
<dbReference type="GO" id="GO:0061844">
    <property type="term" value="P:antimicrobial humoral immune response mediated by antimicrobial peptide"/>
    <property type="evidence" value="ECO:0007669"/>
    <property type="project" value="Ensembl"/>
</dbReference>
<dbReference type="SUPFAM" id="SSF57392">
    <property type="entry name" value="Defensin-like"/>
    <property type="match status" value="1"/>
</dbReference>
<evidence type="ECO:0000256" key="4">
    <source>
        <dbReference type="ARBA" id="ARBA00022529"/>
    </source>
</evidence>
<reference evidence="15" key="2">
    <citation type="submission" date="2025-09" db="UniProtKB">
        <authorList>
            <consortium name="Ensembl"/>
        </authorList>
    </citation>
    <scope>IDENTIFICATION</scope>
</reference>
<feature type="chain" id="PRO_5034755940" description="Beta-defensin 1" evidence="13">
    <location>
        <begin position="24"/>
        <end position="70"/>
    </location>
</feature>
<dbReference type="GO" id="GO:0031731">
    <property type="term" value="F:CCR6 chemokine receptor binding"/>
    <property type="evidence" value="ECO:0007669"/>
    <property type="project" value="Ensembl"/>
</dbReference>
<dbReference type="GO" id="GO:0042802">
    <property type="term" value="F:identical protein binding"/>
    <property type="evidence" value="ECO:0007669"/>
    <property type="project" value="Ensembl"/>
</dbReference>
<dbReference type="Ensembl" id="ENSJJAT00000005742.1">
    <property type="protein sequence ID" value="ENSJJAP00000002766.1"/>
    <property type="gene ID" value="ENSJJAG00000005041.1"/>
</dbReference>
<dbReference type="GO" id="GO:0019731">
    <property type="term" value="P:antibacterial humoral response"/>
    <property type="evidence" value="ECO:0007669"/>
    <property type="project" value="Ensembl"/>
</dbReference>
<keyword evidence="3" id="KW-0964">Secreted</keyword>
<dbReference type="FunFam" id="3.10.360.10:FF:000001">
    <property type="entry name" value="Beta-defensin 1"/>
    <property type="match status" value="1"/>
</dbReference>
<feature type="domain" description="Beta-defensin-like" evidence="14">
    <location>
        <begin position="33"/>
        <end position="67"/>
    </location>
</feature>
<dbReference type="OMA" id="SGKAKCC"/>
<accession>A0A8C5K0H4</accession>
<sequence>MKTYCCLMVILCFLFSQMNVGSGLLTVLGHRTDHYKCIKNKGFCLYSNCPMYSKHEGTCYKGRANCCMAQ</sequence>
<name>A0A8C5K0H4_JACJA</name>
<dbReference type="InterPro" id="IPR001855">
    <property type="entry name" value="Defensin_beta-like"/>
</dbReference>
<evidence type="ECO:0000256" key="2">
    <source>
        <dbReference type="ARBA" id="ARBA00007371"/>
    </source>
</evidence>
<comment type="subunit">
    <text evidence="9">Monomer. Homodimer.</text>
</comment>
<keyword evidence="5 13" id="KW-0732">Signal</keyword>
<evidence type="ECO:0000313" key="15">
    <source>
        <dbReference type="Ensembl" id="ENSJJAP00000002766.1"/>
    </source>
</evidence>
<dbReference type="GO" id="GO:1990742">
    <property type="term" value="C:microvesicle"/>
    <property type="evidence" value="ECO:0007669"/>
    <property type="project" value="Ensembl"/>
</dbReference>
<dbReference type="PANTHER" id="PTHR21388">
    <property type="entry name" value="BETA-DEFENSIN-RELATED"/>
    <property type="match status" value="1"/>
</dbReference>
<organism evidence="15 16">
    <name type="scientific">Jaculus jaculus</name>
    <name type="common">Lesser Egyptian jerboa</name>
    <dbReference type="NCBI Taxonomy" id="51337"/>
    <lineage>
        <taxon>Eukaryota</taxon>
        <taxon>Metazoa</taxon>
        <taxon>Chordata</taxon>
        <taxon>Craniata</taxon>
        <taxon>Vertebrata</taxon>
        <taxon>Euteleostomi</taxon>
        <taxon>Mammalia</taxon>
        <taxon>Eutheria</taxon>
        <taxon>Euarchontoglires</taxon>
        <taxon>Glires</taxon>
        <taxon>Rodentia</taxon>
        <taxon>Myomorpha</taxon>
        <taxon>Dipodoidea</taxon>
        <taxon>Dipodidae</taxon>
        <taxon>Dipodinae</taxon>
        <taxon>Jaculus</taxon>
    </lineage>
</organism>
<proteinExistence type="inferred from homology"/>
<dbReference type="GO" id="GO:0005615">
    <property type="term" value="C:extracellular space"/>
    <property type="evidence" value="ECO:0007669"/>
    <property type="project" value="Ensembl"/>
</dbReference>
<dbReference type="GO" id="GO:0097225">
    <property type="term" value="C:sperm midpiece"/>
    <property type="evidence" value="ECO:0007669"/>
    <property type="project" value="Ensembl"/>
</dbReference>
<evidence type="ECO:0000256" key="12">
    <source>
        <dbReference type="ARBA" id="ARBA00041630"/>
    </source>
</evidence>
<dbReference type="GeneTree" id="ENSGT00390000017014"/>
<dbReference type="GO" id="GO:0060474">
    <property type="term" value="P:positive regulation of flagellated sperm motility involved in capacitation"/>
    <property type="evidence" value="ECO:0007669"/>
    <property type="project" value="Ensembl"/>
</dbReference>
<keyword evidence="4" id="KW-0929">Antimicrobial</keyword>
<feature type="signal peptide" evidence="13">
    <location>
        <begin position="1"/>
        <end position="23"/>
    </location>
</feature>
<dbReference type="Pfam" id="PF00711">
    <property type="entry name" value="Defensin_beta"/>
    <property type="match status" value="1"/>
</dbReference>
<dbReference type="PANTHER" id="PTHR21388:SF9">
    <property type="entry name" value="BETA-DEFENSIN 1"/>
    <property type="match status" value="1"/>
</dbReference>
<protein>
    <recommendedName>
        <fullName evidence="11">Beta-defensin 1</fullName>
    </recommendedName>
    <alternativeName>
        <fullName evidence="12">Defensin, beta 1</fullName>
    </alternativeName>
</protein>
<dbReference type="Proteomes" id="UP000694385">
    <property type="component" value="Unassembled WGS sequence"/>
</dbReference>
<dbReference type="GO" id="GO:0050829">
    <property type="term" value="P:defense response to Gram-negative bacterium"/>
    <property type="evidence" value="ECO:0007669"/>
    <property type="project" value="Ensembl"/>
</dbReference>
<evidence type="ECO:0000256" key="10">
    <source>
        <dbReference type="ARBA" id="ARBA00037394"/>
    </source>
</evidence>
<comment type="subcellular location">
    <subcellularLocation>
        <location evidence="1">Secreted</location>
    </subcellularLocation>
</comment>
<dbReference type="GO" id="GO:0016020">
    <property type="term" value="C:membrane"/>
    <property type="evidence" value="ECO:0007669"/>
    <property type="project" value="Ensembl"/>
</dbReference>
<dbReference type="Gene3D" id="3.10.360.10">
    <property type="entry name" value="Antimicrobial Peptide, Beta-defensin 2, Chain A"/>
    <property type="match status" value="1"/>
</dbReference>
<dbReference type="AlphaFoldDB" id="A0A8C5K0H4"/>
<evidence type="ECO:0000256" key="3">
    <source>
        <dbReference type="ARBA" id="ARBA00022525"/>
    </source>
</evidence>
<evidence type="ECO:0000256" key="5">
    <source>
        <dbReference type="ARBA" id="ARBA00022729"/>
    </source>
</evidence>
<comment type="function">
    <text evidence="10">Has bactericidal activity. May act as a ligand for C-C chemokine receptor CCR6. Positively regulates the sperm motility and bactericidal activity in a CCR6-dependent manner. Binds to CCR6 and triggers Ca2+ mobilization in the sperm which is important for its motility.</text>
</comment>
<evidence type="ECO:0000313" key="16">
    <source>
        <dbReference type="Proteomes" id="UP000694385"/>
    </source>
</evidence>
<dbReference type="GO" id="GO:0019722">
    <property type="term" value="P:calcium-mediated signaling"/>
    <property type="evidence" value="ECO:0007669"/>
    <property type="project" value="Ensembl"/>
</dbReference>
<evidence type="ECO:0000256" key="1">
    <source>
        <dbReference type="ARBA" id="ARBA00004613"/>
    </source>
</evidence>
<dbReference type="GO" id="GO:0050830">
    <property type="term" value="P:defense response to Gram-positive bacterium"/>
    <property type="evidence" value="ECO:0007669"/>
    <property type="project" value="Ensembl"/>
</dbReference>
<comment type="similarity">
    <text evidence="2">Belongs to the beta-defensin family.</text>
</comment>
<evidence type="ECO:0000256" key="9">
    <source>
        <dbReference type="ARBA" id="ARBA00024380"/>
    </source>
</evidence>
<evidence type="ECO:0000259" key="14">
    <source>
        <dbReference type="Pfam" id="PF00711"/>
    </source>
</evidence>
<keyword evidence="8" id="KW-1015">Disulfide bond</keyword>
<evidence type="ECO:0000256" key="11">
    <source>
        <dbReference type="ARBA" id="ARBA00040807"/>
    </source>
</evidence>
<evidence type="ECO:0000256" key="13">
    <source>
        <dbReference type="SAM" id="SignalP"/>
    </source>
</evidence>
<dbReference type="GO" id="GO:0002227">
    <property type="term" value="P:innate immune response in mucosa"/>
    <property type="evidence" value="ECO:0007669"/>
    <property type="project" value="Ensembl"/>
</dbReference>
<keyword evidence="16" id="KW-1185">Reference proteome</keyword>
<keyword evidence="7" id="KW-0044">Antibiotic</keyword>
<evidence type="ECO:0000256" key="7">
    <source>
        <dbReference type="ARBA" id="ARBA00023022"/>
    </source>
</evidence>
<keyword evidence="6" id="KW-0211">Defensin</keyword>
<evidence type="ECO:0000256" key="8">
    <source>
        <dbReference type="ARBA" id="ARBA00023157"/>
    </source>
</evidence>
<evidence type="ECO:0000256" key="6">
    <source>
        <dbReference type="ARBA" id="ARBA00022940"/>
    </source>
</evidence>